<comment type="catalytic activity">
    <reaction evidence="13 14">
        <text>[HPr protein]-O-phospho-L-serine + phosphate + H(+) = [HPr protein]-L-serine + diphosphate</text>
        <dbReference type="Rhea" id="RHEA:46604"/>
        <dbReference type="Rhea" id="RHEA-COMP:11602"/>
        <dbReference type="Rhea" id="RHEA-COMP:11603"/>
        <dbReference type="ChEBI" id="CHEBI:15378"/>
        <dbReference type="ChEBI" id="CHEBI:29999"/>
        <dbReference type="ChEBI" id="CHEBI:33019"/>
        <dbReference type="ChEBI" id="CHEBI:43474"/>
        <dbReference type="ChEBI" id="CHEBI:83421"/>
    </reaction>
</comment>
<dbReference type="EC" id="2.7.11.-" evidence="14"/>
<keyword evidence="8 14" id="KW-0547">Nucleotide-binding</keyword>
<dbReference type="SUPFAM" id="SSF53795">
    <property type="entry name" value="PEP carboxykinase-like"/>
    <property type="match status" value="1"/>
</dbReference>
<keyword evidence="9 14" id="KW-0418">Kinase</keyword>
<dbReference type="OrthoDB" id="9778803at2"/>
<sequence length="321" mass="36757">MPKISVSKFLELNELKNNTLKIRRLTGLIGMENDILGYDINRPGMALFKYFKDFAYQRIQILGKGEANYIITLDEENKIDVFEEMLSYKIPICIFTYNINPPESFIEIAKKNNICVIISELKTSDMIRGIEALIEEEFVESFTIHGGLVEVFGVGVLILGKSGVGKSEATLELISKGHRLISDDIVEFKKLKDGRIIGRKNEYIKHNMEVRGIGVVDISRLSGMSAIRDKKRLDLIIELEHWKDDEQYDRMGLFDKTYSILNTEVPYQKIPVRSGRNVCILIETAAKNYRLKQMGYNSAKELDKALIAQIEKKKTDNTNNY</sequence>
<dbReference type="InterPro" id="IPR028979">
    <property type="entry name" value="Ser_kin/Pase_Hpr-like_N_sf"/>
</dbReference>
<evidence type="ECO:0000256" key="7">
    <source>
        <dbReference type="ARBA" id="ARBA00022723"/>
    </source>
</evidence>
<feature type="active site" evidence="14">
    <location>
        <position position="250"/>
    </location>
</feature>
<dbReference type="CDD" id="cd01918">
    <property type="entry name" value="HprK_C"/>
    <property type="match status" value="1"/>
</dbReference>
<dbReference type="GO" id="GO:0006109">
    <property type="term" value="P:regulation of carbohydrate metabolic process"/>
    <property type="evidence" value="ECO:0007669"/>
    <property type="project" value="UniProtKB-UniRule"/>
</dbReference>
<reference evidence="18" key="1">
    <citation type="submission" date="2015-04" db="EMBL/GenBank/DDBJ databases">
        <authorList>
            <person name="Mushtaq Mamoona"/>
        </authorList>
    </citation>
    <scope>NUCLEOTIDE SEQUENCE [LARGE SCALE GENOMIC DNA]</scope>
    <source>
        <strain evidence="18">AN4859/03</strain>
    </source>
</reference>
<evidence type="ECO:0000259" key="16">
    <source>
        <dbReference type="Pfam" id="PF07475"/>
    </source>
</evidence>
<feature type="region of interest" description="Important for the catalytic mechanism of both phosphorylation and dephosphorylation" evidence="14">
    <location>
        <begin position="208"/>
        <end position="217"/>
    </location>
</feature>
<dbReference type="Gene3D" id="3.40.1390.20">
    <property type="entry name" value="HprK N-terminal domain-like"/>
    <property type="match status" value="1"/>
</dbReference>
<keyword evidence="11 14" id="KW-0460">Magnesium</keyword>
<gene>
    <name evidence="14" type="primary">hprK</name>
    <name evidence="17" type="ORF">BRSU_0818</name>
</gene>
<keyword evidence="5 14" id="KW-0723">Serine/threonine-protein kinase</keyword>
<feature type="active site" evidence="14">
    <location>
        <position position="145"/>
    </location>
</feature>
<evidence type="ECO:0000256" key="12">
    <source>
        <dbReference type="ARBA" id="ARBA00023268"/>
    </source>
</evidence>
<feature type="active site" evidence="14">
    <location>
        <position position="166"/>
    </location>
</feature>
<evidence type="ECO:0000256" key="6">
    <source>
        <dbReference type="ARBA" id="ARBA00022679"/>
    </source>
</evidence>
<evidence type="ECO:0000256" key="11">
    <source>
        <dbReference type="ARBA" id="ARBA00022842"/>
    </source>
</evidence>
<comment type="miscellaneous">
    <text evidence="14">Both phosphorylation and phosphorolysis are carried out by the same active site and suggest a common mechanism for both reactions.</text>
</comment>
<dbReference type="GO" id="GO:0004674">
    <property type="term" value="F:protein serine/threonine kinase activity"/>
    <property type="evidence" value="ECO:0007669"/>
    <property type="project" value="UniProtKB-KW"/>
</dbReference>
<evidence type="ECO:0000313" key="18">
    <source>
        <dbReference type="Proteomes" id="UP000043763"/>
    </source>
</evidence>
<evidence type="ECO:0000256" key="2">
    <source>
        <dbReference type="ARBA" id="ARBA00001946"/>
    </source>
</evidence>
<comment type="domain">
    <text evidence="14">The Walker A ATP-binding motif also binds Pi and PPi.</text>
</comment>
<comment type="similarity">
    <text evidence="3 14">Belongs to the HPrK/P family.</text>
</comment>
<evidence type="ECO:0000256" key="14">
    <source>
        <dbReference type="HAMAP-Rule" id="MF_01249"/>
    </source>
</evidence>
<feature type="active site" description="Proton acceptor; for phosphorylation activity. Proton donor; for dephosphorylation activity" evidence="14">
    <location>
        <position position="184"/>
    </location>
</feature>
<evidence type="ECO:0000256" key="1">
    <source>
        <dbReference type="ARBA" id="ARBA00001120"/>
    </source>
</evidence>
<comment type="subunit">
    <text evidence="4 14">Homohexamer.</text>
</comment>
<keyword evidence="10 14" id="KW-0067">ATP-binding</keyword>
<dbReference type="RefSeq" id="WP_048593925.1">
    <property type="nucleotide sequence ID" value="NZ_CVLB01000001.1"/>
</dbReference>
<proteinExistence type="inferred from homology"/>
<dbReference type="GO" id="GO:0000287">
    <property type="term" value="F:magnesium ion binding"/>
    <property type="evidence" value="ECO:0007669"/>
    <property type="project" value="UniProtKB-UniRule"/>
</dbReference>
<evidence type="ECO:0000313" key="17">
    <source>
        <dbReference type="EMBL" id="CRF32471.1"/>
    </source>
</evidence>
<comment type="cofactor">
    <cofactor evidence="2 14">
        <name>Mg(2+)</name>
        <dbReference type="ChEBI" id="CHEBI:18420"/>
    </cofactor>
</comment>
<evidence type="ECO:0000256" key="10">
    <source>
        <dbReference type="ARBA" id="ARBA00022840"/>
    </source>
</evidence>
<dbReference type="GO" id="GO:0005524">
    <property type="term" value="F:ATP binding"/>
    <property type="evidence" value="ECO:0007669"/>
    <property type="project" value="UniProtKB-UniRule"/>
</dbReference>
<evidence type="ECO:0000256" key="9">
    <source>
        <dbReference type="ARBA" id="ARBA00022777"/>
    </source>
</evidence>
<dbReference type="InterPro" id="IPR011126">
    <property type="entry name" value="Hpr_kin/Pase_Hpr_N"/>
</dbReference>
<feature type="domain" description="HPr(Ser) kinase/phosphorylase N-terminal" evidence="15">
    <location>
        <begin position="10"/>
        <end position="131"/>
    </location>
</feature>
<dbReference type="InterPro" id="IPR027417">
    <property type="entry name" value="P-loop_NTPase"/>
</dbReference>
<keyword evidence="6 14" id="KW-0808">Transferase</keyword>
<dbReference type="EC" id="2.7.4.-" evidence="14"/>
<protein>
    <recommendedName>
        <fullName evidence="14">HPr kinase/phosphorylase</fullName>
        <shortName evidence="14">HPrK/P</shortName>
        <ecNumber evidence="14">2.7.11.-</ecNumber>
        <ecNumber evidence="14">2.7.4.-</ecNumber>
    </recommendedName>
    <alternativeName>
        <fullName evidence="14">HPr(Ser) kinase/phosphorylase</fullName>
    </alternativeName>
</protein>
<evidence type="ECO:0000256" key="3">
    <source>
        <dbReference type="ARBA" id="ARBA00006883"/>
    </source>
</evidence>
<dbReference type="PANTHER" id="PTHR30305:SF1">
    <property type="entry name" value="HPR KINASE_PHOSPHORYLASE"/>
    <property type="match status" value="1"/>
</dbReference>
<dbReference type="Proteomes" id="UP000043763">
    <property type="component" value="Unassembled WGS sequence"/>
</dbReference>
<comment type="catalytic activity">
    <reaction evidence="1 14">
        <text>[HPr protein]-L-serine + ATP = [HPr protein]-O-phospho-L-serine + ADP + H(+)</text>
        <dbReference type="Rhea" id="RHEA:46600"/>
        <dbReference type="Rhea" id="RHEA-COMP:11602"/>
        <dbReference type="Rhea" id="RHEA-COMP:11603"/>
        <dbReference type="ChEBI" id="CHEBI:15378"/>
        <dbReference type="ChEBI" id="CHEBI:29999"/>
        <dbReference type="ChEBI" id="CHEBI:30616"/>
        <dbReference type="ChEBI" id="CHEBI:83421"/>
        <dbReference type="ChEBI" id="CHEBI:456216"/>
    </reaction>
</comment>
<dbReference type="Gene3D" id="3.40.50.300">
    <property type="entry name" value="P-loop containing nucleotide triphosphate hydrolases"/>
    <property type="match status" value="1"/>
</dbReference>
<dbReference type="GO" id="GO:0000155">
    <property type="term" value="F:phosphorelay sensor kinase activity"/>
    <property type="evidence" value="ECO:0007669"/>
    <property type="project" value="InterPro"/>
</dbReference>
<feature type="region of interest" description="Important for the catalytic mechanism of dephosphorylation" evidence="14">
    <location>
        <begin position="271"/>
        <end position="276"/>
    </location>
</feature>
<dbReference type="HAMAP" id="MF_01249">
    <property type="entry name" value="HPr_kinase"/>
    <property type="match status" value="1"/>
</dbReference>
<feature type="binding site" evidence="14">
    <location>
        <begin position="160"/>
        <end position="167"/>
    </location>
    <ligand>
        <name>ATP</name>
        <dbReference type="ChEBI" id="CHEBI:30616"/>
    </ligand>
</feature>
<keyword evidence="18" id="KW-1185">Reference proteome</keyword>
<feature type="binding site" evidence="14">
    <location>
        <position position="167"/>
    </location>
    <ligand>
        <name>Mg(2+)</name>
        <dbReference type="ChEBI" id="CHEBI:18420"/>
    </ligand>
</feature>
<comment type="function">
    <text evidence="14">Catalyzes the ATP- as well as the pyrophosphate-dependent phosphorylation of a specific serine residue in HPr, a phosphocarrier protein of the phosphoenolpyruvate-dependent sugar phosphotransferase system (PTS). HprK/P also catalyzes the pyrophosphate-producing, inorganic phosphate-dependent dephosphorylation (phosphorolysis) of seryl-phosphorylated HPr (P-Ser-HPr).</text>
</comment>
<dbReference type="InterPro" id="IPR011104">
    <property type="entry name" value="Hpr_kin/Pase_C"/>
</dbReference>
<evidence type="ECO:0000256" key="5">
    <source>
        <dbReference type="ARBA" id="ARBA00022527"/>
    </source>
</evidence>
<evidence type="ECO:0000256" key="13">
    <source>
        <dbReference type="ARBA" id="ARBA00047657"/>
    </source>
</evidence>
<feature type="domain" description="HPr kinase/phosphorylase C-terminal" evidence="16">
    <location>
        <begin position="137"/>
        <end position="304"/>
    </location>
</feature>
<dbReference type="InterPro" id="IPR003755">
    <property type="entry name" value="HPr(Ser)_kin/Pase"/>
</dbReference>
<feature type="binding site" evidence="14">
    <location>
        <position position="209"/>
    </location>
    <ligand>
        <name>Mg(2+)</name>
        <dbReference type="ChEBI" id="CHEBI:18420"/>
    </ligand>
</feature>
<dbReference type="SUPFAM" id="SSF75138">
    <property type="entry name" value="HprK N-terminal domain-like"/>
    <property type="match status" value="1"/>
</dbReference>
<evidence type="ECO:0000259" key="15">
    <source>
        <dbReference type="Pfam" id="PF02603"/>
    </source>
</evidence>
<dbReference type="FunFam" id="3.40.50.300:FF:000174">
    <property type="entry name" value="HPr kinase/phosphorylase"/>
    <property type="match status" value="1"/>
</dbReference>
<evidence type="ECO:0000256" key="8">
    <source>
        <dbReference type="ARBA" id="ARBA00022741"/>
    </source>
</evidence>
<dbReference type="Pfam" id="PF07475">
    <property type="entry name" value="Hpr_kinase_C"/>
    <property type="match status" value="1"/>
</dbReference>
<dbReference type="PANTHER" id="PTHR30305">
    <property type="entry name" value="PROTEIN YJDM-RELATED"/>
    <property type="match status" value="1"/>
</dbReference>
<keyword evidence="12 14" id="KW-0511">Multifunctional enzyme</keyword>
<organism evidence="17 18">
    <name type="scientific">Brachyspira suanatina</name>
    <dbReference type="NCBI Taxonomy" id="381802"/>
    <lineage>
        <taxon>Bacteria</taxon>
        <taxon>Pseudomonadati</taxon>
        <taxon>Spirochaetota</taxon>
        <taxon>Spirochaetia</taxon>
        <taxon>Brachyspirales</taxon>
        <taxon>Brachyspiraceae</taxon>
        <taxon>Brachyspira</taxon>
    </lineage>
</organism>
<accession>A0A0G4K553</accession>
<name>A0A0G4K553_9SPIR</name>
<dbReference type="EMBL" id="CVLB01000001">
    <property type="protein sequence ID" value="CRF32471.1"/>
    <property type="molecule type" value="Genomic_DNA"/>
</dbReference>
<keyword evidence="7 14" id="KW-0479">Metal-binding</keyword>
<dbReference type="GO" id="GO:0004712">
    <property type="term" value="F:protein serine/threonine/tyrosine kinase activity"/>
    <property type="evidence" value="ECO:0007669"/>
    <property type="project" value="UniProtKB-UniRule"/>
</dbReference>
<dbReference type="AlphaFoldDB" id="A0A0G4K553"/>
<evidence type="ECO:0000256" key="4">
    <source>
        <dbReference type="ARBA" id="ARBA00011643"/>
    </source>
</evidence>
<dbReference type="NCBIfam" id="TIGR00679">
    <property type="entry name" value="hpr-ser"/>
    <property type="match status" value="1"/>
</dbReference>
<dbReference type="Pfam" id="PF02603">
    <property type="entry name" value="Hpr_kinase_N"/>
    <property type="match status" value="1"/>
</dbReference>